<feature type="region of interest" description="Disordered" evidence="1">
    <location>
        <begin position="1"/>
        <end position="156"/>
    </location>
</feature>
<dbReference type="GO" id="GO:0005737">
    <property type="term" value="C:cytoplasm"/>
    <property type="evidence" value="ECO:0007669"/>
    <property type="project" value="TreeGrafter"/>
</dbReference>
<feature type="region of interest" description="Disordered" evidence="1">
    <location>
        <begin position="168"/>
        <end position="220"/>
    </location>
</feature>
<dbReference type="EMBL" id="NKHU02000207">
    <property type="protein sequence ID" value="RHZ47999.1"/>
    <property type="molecule type" value="Genomic_DNA"/>
</dbReference>
<keyword evidence="3" id="KW-1185">Reference proteome</keyword>
<dbReference type="AlphaFoldDB" id="A0A397GD04"/>
<feature type="region of interest" description="Disordered" evidence="1">
    <location>
        <begin position="321"/>
        <end position="343"/>
    </location>
</feature>
<reference evidence="2" key="1">
    <citation type="submission" date="2018-08" db="EMBL/GenBank/DDBJ databases">
        <title>Draft genome sequence of azole-resistant Aspergillus thermomutatus (Neosartorya pseudofischeri) strain HMR AF 39, isolated from a human nasal aspirate.</title>
        <authorList>
            <person name="Parent-Michaud M."/>
            <person name="Dufresne P.J."/>
            <person name="Fournier E."/>
            <person name="Martineau C."/>
            <person name="Moreira S."/>
            <person name="Perkins V."/>
            <person name="De Repentigny L."/>
            <person name="Dufresne S.F."/>
        </authorList>
    </citation>
    <scope>NUCLEOTIDE SEQUENCE [LARGE SCALE GENOMIC DNA]</scope>
    <source>
        <strain evidence="2">HMR AF 39</strain>
    </source>
</reference>
<evidence type="ECO:0000313" key="2">
    <source>
        <dbReference type="EMBL" id="RHZ47999.1"/>
    </source>
</evidence>
<dbReference type="GO" id="GO:0005634">
    <property type="term" value="C:nucleus"/>
    <property type="evidence" value="ECO:0007669"/>
    <property type="project" value="TreeGrafter"/>
</dbReference>
<dbReference type="GO" id="GO:0005544">
    <property type="term" value="F:calcium-dependent phospholipid binding"/>
    <property type="evidence" value="ECO:0007669"/>
    <property type="project" value="InterPro"/>
</dbReference>
<feature type="compositionally biased region" description="Basic and acidic residues" evidence="1">
    <location>
        <begin position="78"/>
        <end position="124"/>
    </location>
</feature>
<dbReference type="PANTHER" id="PTHR10502:SF107">
    <property type="entry name" value="ANNEXIN ANXC4 (AFU_ORTHOLOGUE AFUA_3G07020)"/>
    <property type="match status" value="1"/>
</dbReference>
<dbReference type="GeneID" id="38124967"/>
<feature type="compositionally biased region" description="Acidic residues" evidence="1">
    <location>
        <begin position="139"/>
        <end position="149"/>
    </location>
</feature>
<evidence type="ECO:0008006" key="4">
    <source>
        <dbReference type="Google" id="ProtNLM"/>
    </source>
</evidence>
<feature type="compositionally biased region" description="Basic and acidic residues" evidence="1">
    <location>
        <begin position="20"/>
        <end position="31"/>
    </location>
</feature>
<evidence type="ECO:0000313" key="3">
    <source>
        <dbReference type="Proteomes" id="UP000215305"/>
    </source>
</evidence>
<accession>A0A397GD04</accession>
<feature type="compositionally biased region" description="Polar residues" evidence="1">
    <location>
        <begin position="327"/>
        <end position="340"/>
    </location>
</feature>
<feature type="region of interest" description="Disordered" evidence="1">
    <location>
        <begin position="468"/>
        <end position="537"/>
    </location>
</feature>
<dbReference type="Gene3D" id="1.10.220.10">
    <property type="entry name" value="Annexin"/>
    <property type="match status" value="3"/>
</dbReference>
<comment type="caution">
    <text evidence="2">The sequence shown here is derived from an EMBL/GenBank/DDBJ whole genome shotgun (WGS) entry which is preliminary data.</text>
</comment>
<dbReference type="STRING" id="41047.A0A397GD04"/>
<organism evidence="2 3">
    <name type="scientific">Aspergillus thermomutatus</name>
    <name type="common">Neosartorya pseudofischeri</name>
    <dbReference type="NCBI Taxonomy" id="41047"/>
    <lineage>
        <taxon>Eukaryota</taxon>
        <taxon>Fungi</taxon>
        <taxon>Dikarya</taxon>
        <taxon>Ascomycota</taxon>
        <taxon>Pezizomycotina</taxon>
        <taxon>Eurotiomycetes</taxon>
        <taxon>Eurotiomycetidae</taxon>
        <taxon>Eurotiales</taxon>
        <taxon>Aspergillaceae</taxon>
        <taxon>Aspergillus</taxon>
        <taxon>Aspergillus subgen. Fumigati</taxon>
    </lineage>
</organism>
<feature type="compositionally biased region" description="Basic and acidic residues" evidence="1">
    <location>
        <begin position="197"/>
        <end position="211"/>
    </location>
</feature>
<dbReference type="GO" id="GO:0005509">
    <property type="term" value="F:calcium ion binding"/>
    <property type="evidence" value="ECO:0007669"/>
    <property type="project" value="InterPro"/>
</dbReference>
<feature type="compositionally biased region" description="Basic and acidic residues" evidence="1">
    <location>
        <begin position="508"/>
        <end position="528"/>
    </location>
</feature>
<sequence length="886" mass="99154">MSLQVNDPRSRGRSKSPSGRIRDRSKSRDSRLPSAAPDAARSSERNYLVTDARDDHLRSRSRGPRDSNSSIASHRSRSRYDISDSGSERDNRKDKYLRSERRRDHYYQSDSGESKIAKRDDKKGYARSPNLRPVRYESLSDDSYSDSGDEALAYGDVPSDLERDFYGYKKPAHASSPRVDGPVMSGALNGAPPVKQDSSRSRHASDEDIPGHHPSYARPGQFQYAVPSQYGQFQPGYPSMPSAPQSNWAPIPECERPGFVPPSSQAETQSIPGAFPQPVSTYPEMTGAPTAPVFPMPQYANVGQQNPYGSSNGRPLSVSNAYAPAVSSPTHQRALSSDANTHPAYANPAPFQYAHIDPNVKYGSKTGAVPYKYSTTPQFSKPSAAPTAEPQHTRAKYSAAPQFQKPAAATRQENEQRFIEITPGYRTAGRPASHSVSSANNLSVAGADPDLRPASPLLEPYKGTYQSISPMPSPIVIPSKFDDDVSDLEPLDGSSDADGRRKHSRKKSKDERDRKELKPERAKRDSSRVRHGRHESQDQAVVLISPSSARKKVTFYDPGPDAITMQEALSHTINIDTKALIRVLPHLTSEEMLDLRKEYKSHVKLQGKGINMAKHIRLKLGNSAFGKVCYATALGRWESEAYWANCYYQSSTSRRELLIESLMGRSNSDIREIKECFRDSRYLDSLEKCMKAELKADKFRVAVLLALEETRQSEREPVDPDLVQRDVRDLYGALMSRHGGETAMIYIIVRRSDAHLREVLRAYEKIYNQNFARAMIAKSQNLVGETLAHILNGAINRPMRDALLLHQALRETRSGKERSELLISRLVRLHWEPRHLEQVKNEYRRRYGERLEEAIAEEILPTPGGSEWGEFCIELARSSKTLTGRG</sequence>
<dbReference type="Proteomes" id="UP000215305">
    <property type="component" value="Unassembled WGS sequence"/>
</dbReference>
<name>A0A397GD04_ASPTH</name>
<dbReference type="GO" id="GO:0012506">
    <property type="term" value="C:vesicle membrane"/>
    <property type="evidence" value="ECO:0007669"/>
    <property type="project" value="TreeGrafter"/>
</dbReference>
<dbReference type="SUPFAM" id="SSF47874">
    <property type="entry name" value="Annexin"/>
    <property type="match status" value="1"/>
</dbReference>
<dbReference type="InterPro" id="IPR037104">
    <property type="entry name" value="Annexin_sf"/>
</dbReference>
<proteinExistence type="predicted"/>
<protein>
    <recommendedName>
        <fullName evidence="4">Annexin</fullName>
    </recommendedName>
</protein>
<dbReference type="VEuPathDB" id="FungiDB:CDV56_102993"/>
<dbReference type="RefSeq" id="XP_026611799.1">
    <property type="nucleotide sequence ID" value="XM_026756612.1"/>
</dbReference>
<dbReference type="OrthoDB" id="2134400at2759"/>
<gene>
    <name evidence="2" type="ORF">CDV56_102993</name>
</gene>
<dbReference type="PANTHER" id="PTHR10502">
    <property type="entry name" value="ANNEXIN"/>
    <property type="match status" value="1"/>
</dbReference>
<dbReference type="GO" id="GO:0005886">
    <property type="term" value="C:plasma membrane"/>
    <property type="evidence" value="ECO:0007669"/>
    <property type="project" value="TreeGrafter"/>
</dbReference>
<evidence type="ECO:0000256" key="1">
    <source>
        <dbReference type="SAM" id="MobiDB-lite"/>
    </source>
</evidence>
<dbReference type="GO" id="GO:0001786">
    <property type="term" value="F:phosphatidylserine binding"/>
    <property type="evidence" value="ECO:0007669"/>
    <property type="project" value="TreeGrafter"/>
</dbReference>
<feature type="compositionally biased region" description="Low complexity" evidence="1">
    <location>
        <begin position="468"/>
        <end position="479"/>
    </location>
</feature>